<dbReference type="EMBL" id="UZAE01005752">
    <property type="protein sequence ID" value="VDO01815.1"/>
    <property type="molecule type" value="Genomic_DNA"/>
</dbReference>
<reference evidence="2 3" key="2">
    <citation type="submission" date="2018-11" db="EMBL/GenBank/DDBJ databases">
        <authorList>
            <consortium name="Pathogen Informatics"/>
        </authorList>
    </citation>
    <scope>NUCLEOTIDE SEQUENCE [LARGE SCALE GENOMIC DNA]</scope>
</reference>
<name>A0A0R3TFW8_RODNA</name>
<feature type="compositionally biased region" description="Polar residues" evidence="1">
    <location>
        <begin position="170"/>
        <end position="190"/>
    </location>
</feature>
<feature type="region of interest" description="Disordered" evidence="1">
    <location>
        <begin position="170"/>
        <end position="197"/>
    </location>
</feature>
<dbReference type="Proteomes" id="UP000278807">
    <property type="component" value="Unassembled WGS sequence"/>
</dbReference>
<dbReference type="WBParaSite" id="HNAJ_0000595901-mRNA-1">
    <property type="protein sequence ID" value="HNAJ_0000595901-mRNA-1"/>
    <property type="gene ID" value="HNAJ_0000595901"/>
</dbReference>
<protein>
    <submittedName>
        <fullName evidence="4">Spt5-NGN domain-containing protein</fullName>
    </submittedName>
</protein>
<organism evidence="4">
    <name type="scientific">Rodentolepis nana</name>
    <name type="common">Dwarf tapeworm</name>
    <name type="synonym">Hymenolepis nana</name>
    <dbReference type="NCBI Taxonomy" id="102285"/>
    <lineage>
        <taxon>Eukaryota</taxon>
        <taxon>Metazoa</taxon>
        <taxon>Spiralia</taxon>
        <taxon>Lophotrochozoa</taxon>
        <taxon>Platyhelminthes</taxon>
        <taxon>Cestoda</taxon>
        <taxon>Eucestoda</taxon>
        <taxon>Cyclophyllidea</taxon>
        <taxon>Hymenolepididae</taxon>
        <taxon>Rodentolepis</taxon>
    </lineage>
</organism>
<evidence type="ECO:0000256" key="1">
    <source>
        <dbReference type="SAM" id="MobiDB-lite"/>
    </source>
</evidence>
<proteinExistence type="predicted"/>
<evidence type="ECO:0000313" key="2">
    <source>
        <dbReference type="EMBL" id="VDO01815.1"/>
    </source>
</evidence>
<reference evidence="4" key="1">
    <citation type="submission" date="2017-02" db="UniProtKB">
        <authorList>
            <consortium name="WormBaseParasite"/>
        </authorList>
    </citation>
    <scope>IDENTIFICATION</scope>
</reference>
<keyword evidence="3" id="KW-1185">Reference proteome</keyword>
<dbReference type="AlphaFoldDB" id="A0A0R3TFW8"/>
<sequence>MNRRLPWEGGGGIWDLPTQQQYGGHGMSSNNAFLSSNETSNSNNVFPSASFADRRWASSSGPDFQPPDIWNTSWLLLSDISPQFSLDVLRITISNALDQHNGGVDNSGAFEIHTSLPNRYVLVGFLNPSYAAIVSNSSTIKNQANSVIIIPPAEAINKLQEIKALGEDQTQSEQVVAQQDNQQSTTSVTNWPPPSER</sequence>
<dbReference type="STRING" id="102285.A0A0R3TFW8"/>
<evidence type="ECO:0000313" key="3">
    <source>
        <dbReference type="Proteomes" id="UP000278807"/>
    </source>
</evidence>
<gene>
    <name evidence="2" type="ORF">HNAJ_LOCUS5955</name>
</gene>
<accession>A0A0R3TFW8</accession>
<evidence type="ECO:0000313" key="4">
    <source>
        <dbReference type="WBParaSite" id="HNAJ_0000595901-mRNA-1"/>
    </source>
</evidence>